<evidence type="ECO:0000313" key="3">
    <source>
        <dbReference type="EMBL" id="KAF7239557.1"/>
    </source>
</evidence>
<dbReference type="AlphaFoldDB" id="A0A8S9YF15"/>
<proteinExistence type="predicted"/>
<dbReference type="InterPro" id="IPR032199">
    <property type="entry name" value="RMI1_C"/>
</dbReference>
<feature type="non-terminal residue" evidence="3">
    <location>
        <position position="1"/>
    </location>
</feature>
<evidence type="ECO:0000259" key="2">
    <source>
        <dbReference type="Pfam" id="PF16099"/>
    </source>
</evidence>
<gene>
    <name evidence="3" type="ORF">EG68_10650</name>
</gene>
<keyword evidence="4" id="KW-1185">Reference proteome</keyword>
<name>A0A8S9YF15_9TREM</name>
<protein>
    <recommendedName>
        <fullName evidence="2">RecQ-mediated genome instability protein 1 C-terminal OB-fold domain-containing protein</fullName>
    </recommendedName>
</protein>
<feature type="domain" description="RecQ-mediated genome instability protein 1 C-terminal OB-fold" evidence="2">
    <location>
        <begin position="5"/>
        <end position="137"/>
    </location>
</feature>
<comment type="caution">
    <text evidence="3">The sequence shown here is derived from an EMBL/GenBank/DDBJ whole genome shotgun (WGS) entry which is preliminary data.</text>
</comment>
<reference evidence="3" key="1">
    <citation type="submission" date="2019-07" db="EMBL/GenBank/DDBJ databases">
        <title>Annotation for the trematode Paragonimus miyazaki's.</title>
        <authorList>
            <person name="Choi Y.-J."/>
        </authorList>
    </citation>
    <scope>NUCLEOTIDE SEQUENCE</scope>
    <source>
        <strain evidence="3">Japan</strain>
    </source>
</reference>
<sequence>SLEHHQGTRWTLAARLADGSATVDVDIASELLTAWIGLTAAESESLRQMSRVNVGGEQANAVALQEARKHRQRLRTALSNFQLQLSNMSGLFDLQPPTPTATTRVRPSENEEERPVRPILIAYRPLDGTWLEQLHERVQIQWDTHLLT</sequence>
<dbReference type="GO" id="GO:0000166">
    <property type="term" value="F:nucleotide binding"/>
    <property type="evidence" value="ECO:0007669"/>
    <property type="project" value="InterPro"/>
</dbReference>
<dbReference type="Pfam" id="PF16099">
    <property type="entry name" value="RMI1_C"/>
    <property type="match status" value="1"/>
</dbReference>
<dbReference type="OrthoDB" id="341511at2759"/>
<evidence type="ECO:0000313" key="4">
    <source>
        <dbReference type="Proteomes" id="UP000822476"/>
    </source>
</evidence>
<accession>A0A8S9YF15</accession>
<organism evidence="3 4">
    <name type="scientific">Paragonimus skrjabini miyazakii</name>
    <dbReference type="NCBI Taxonomy" id="59628"/>
    <lineage>
        <taxon>Eukaryota</taxon>
        <taxon>Metazoa</taxon>
        <taxon>Spiralia</taxon>
        <taxon>Lophotrochozoa</taxon>
        <taxon>Platyhelminthes</taxon>
        <taxon>Trematoda</taxon>
        <taxon>Digenea</taxon>
        <taxon>Plagiorchiida</taxon>
        <taxon>Troglotremata</taxon>
        <taxon>Troglotrematidae</taxon>
        <taxon>Paragonimus</taxon>
    </lineage>
</organism>
<dbReference type="EMBL" id="JTDE01007356">
    <property type="protein sequence ID" value="KAF7239557.1"/>
    <property type="molecule type" value="Genomic_DNA"/>
</dbReference>
<feature type="region of interest" description="Disordered" evidence="1">
    <location>
        <begin position="92"/>
        <end position="113"/>
    </location>
</feature>
<dbReference type="Proteomes" id="UP000822476">
    <property type="component" value="Unassembled WGS sequence"/>
</dbReference>
<evidence type="ECO:0000256" key="1">
    <source>
        <dbReference type="SAM" id="MobiDB-lite"/>
    </source>
</evidence>